<accession>B0C584</accession>
<protein>
    <submittedName>
        <fullName evidence="1">Uncharacterized protein</fullName>
    </submittedName>
</protein>
<dbReference type="STRING" id="329726.AM1_1288"/>
<dbReference type="KEGG" id="amr:AM1_1288"/>
<proteinExistence type="predicted"/>
<name>B0C584_ACAM1</name>
<dbReference type="RefSeq" id="WP_012161861.1">
    <property type="nucleotide sequence ID" value="NC_009925.1"/>
</dbReference>
<gene>
    <name evidence="1" type="ordered locus">AM1_1288</name>
</gene>
<evidence type="ECO:0000313" key="1">
    <source>
        <dbReference type="EMBL" id="ABW26324.1"/>
    </source>
</evidence>
<keyword evidence="2" id="KW-1185">Reference proteome</keyword>
<reference evidence="1 2" key="1">
    <citation type="journal article" date="2008" name="Proc. Natl. Acad. Sci. U.S.A.">
        <title>Niche adaptation and genome expansion in the chlorophyll d-producing cyanobacterium Acaryochloris marina.</title>
        <authorList>
            <person name="Swingley W.D."/>
            <person name="Chen M."/>
            <person name="Cheung P.C."/>
            <person name="Conrad A.L."/>
            <person name="Dejesa L.C."/>
            <person name="Hao J."/>
            <person name="Honchak B.M."/>
            <person name="Karbach L.E."/>
            <person name="Kurdoglu A."/>
            <person name="Lahiri S."/>
            <person name="Mastrian S.D."/>
            <person name="Miyashita H."/>
            <person name="Page L."/>
            <person name="Ramakrishna P."/>
            <person name="Satoh S."/>
            <person name="Sattley W.M."/>
            <person name="Shimada Y."/>
            <person name="Taylor H.L."/>
            <person name="Tomo T."/>
            <person name="Tsuchiya T."/>
            <person name="Wang Z.T."/>
            <person name="Raymond J."/>
            <person name="Mimuro M."/>
            <person name="Blankenship R.E."/>
            <person name="Touchman J.W."/>
        </authorList>
    </citation>
    <scope>NUCLEOTIDE SEQUENCE [LARGE SCALE GENOMIC DNA]</scope>
    <source>
        <strain evidence="2">MBIC 11017</strain>
    </source>
</reference>
<evidence type="ECO:0000313" key="2">
    <source>
        <dbReference type="Proteomes" id="UP000000268"/>
    </source>
</evidence>
<dbReference type="AlphaFoldDB" id="B0C584"/>
<dbReference type="HOGENOM" id="CLU_3075587_0_0_3"/>
<sequence>MELLTGYFTGRQVQVVGFPRKKPGWVEVKGKAWLITKEYQRQDVRLIRRANA</sequence>
<dbReference type="EMBL" id="CP000828">
    <property type="protein sequence ID" value="ABW26324.1"/>
    <property type="molecule type" value="Genomic_DNA"/>
</dbReference>
<organism evidence="1 2">
    <name type="scientific">Acaryochloris marina (strain MBIC 11017)</name>
    <dbReference type="NCBI Taxonomy" id="329726"/>
    <lineage>
        <taxon>Bacteria</taxon>
        <taxon>Bacillati</taxon>
        <taxon>Cyanobacteriota</taxon>
        <taxon>Cyanophyceae</taxon>
        <taxon>Acaryochloridales</taxon>
        <taxon>Acaryochloridaceae</taxon>
        <taxon>Acaryochloris</taxon>
    </lineage>
</organism>
<dbReference type="Proteomes" id="UP000000268">
    <property type="component" value="Chromosome"/>
</dbReference>
<dbReference type="eggNOG" id="COG3598">
    <property type="taxonomic scope" value="Bacteria"/>
</dbReference>